<evidence type="ECO:0000259" key="6">
    <source>
        <dbReference type="Pfam" id="PF00472"/>
    </source>
</evidence>
<sequence length="294" mass="33187">MTFDVANHNVTVFVHFVTVMSVSLALKASARSAYRDVWRASSALFAGDPPVLQAFRSKLRNDAVFAAEAAKDPETYERHNHLGREVAEFLRKNVVQAVKVSEQGDETWKIRLTKDTELGDNESIKNPPPIQSNRSARKREKGAPQTPGIDAALPESNRISTSPQTPLPQHYSALKKAHLQRSIPELREEDLEETFVRGSGPGGQSINKTENNVQLLHKPTGLRVSCQDTRSLSLNRKLARRWLLEKLDKLNNPGLSKEEMKAAKQRERERRRRKKAKKKALEAQMTDDEPDDLL</sequence>
<accession>B0D3M8</accession>
<feature type="compositionally biased region" description="Basic and acidic residues" evidence="5">
    <location>
        <begin position="256"/>
        <end position="268"/>
    </location>
</feature>
<dbReference type="GO" id="GO:0005739">
    <property type="term" value="C:mitochondrion"/>
    <property type="evidence" value="ECO:0007669"/>
    <property type="project" value="UniProtKB-SubCell"/>
</dbReference>
<dbReference type="Pfam" id="PF00472">
    <property type="entry name" value="RF-1"/>
    <property type="match status" value="1"/>
</dbReference>
<name>B0D3M8_LACBS</name>
<dbReference type="PANTHER" id="PTHR46203">
    <property type="entry name" value="PROBABLE PEPTIDE CHAIN RELEASE FACTOR C12ORF65"/>
    <property type="match status" value="1"/>
</dbReference>
<dbReference type="AlphaFoldDB" id="B0D3M8"/>
<dbReference type="SUPFAM" id="SSF75620">
    <property type="entry name" value="Release factor"/>
    <property type="match status" value="1"/>
</dbReference>
<dbReference type="Gene3D" id="3.30.160.20">
    <property type="match status" value="1"/>
</dbReference>
<dbReference type="PANTHER" id="PTHR46203:SF1">
    <property type="entry name" value="MITOCHONDRIAL TRANSLATION RELEASE FACTOR IN RESCUE"/>
    <property type="match status" value="1"/>
</dbReference>
<dbReference type="GO" id="GO:0032543">
    <property type="term" value="P:mitochondrial translation"/>
    <property type="evidence" value="ECO:0007669"/>
    <property type="project" value="UniProtKB-ARBA"/>
</dbReference>
<protein>
    <submittedName>
        <fullName evidence="7">Predicted protein</fullName>
    </submittedName>
</protein>
<evidence type="ECO:0000256" key="1">
    <source>
        <dbReference type="ARBA" id="ARBA00004173"/>
    </source>
</evidence>
<dbReference type="RefSeq" id="XP_001878601.1">
    <property type="nucleotide sequence ID" value="XM_001878566.1"/>
</dbReference>
<feature type="domain" description="Prokaryotic-type class I peptide chain release factors" evidence="6">
    <location>
        <begin position="185"/>
        <end position="276"/>
    </location>
</feature>
<comment type="subcellular location">
    <subcellularLocation>
        <location evidence="1">Mitochondrion</location>
    </subcellularLocation>
</comment>
<dbReference type="InParanoid" id="B0D3M8"/>
<dbReference type="GO" id="GO:0034551">
    <property type="term" value="P:mitochondrial respiratory chain complex III assembly"/>
    <property type="evidence" value="ECO:0007669"/>
    <property type="project" value="InterPro"/>
</dbReference>
<dbReference type="InterPro" id="IPR000352">
    <property type="entry name" value="Pep_chain_release_fac_I"/>
</dbReference>
<dbReference type="EMBL" id="DS547096">
    <property type="protein sequence ID" value="EDR11300.1"/>
    <property type="molecule type" value="Genomic_DNA"/>
</dbReference>
<dbReference type="GO" id="GO:0003747">
    <property type="term" value="F:translation release factor activity"/>
    <property type="evidence" value="ECO:0007669"/>
    <property type="project" value="InterPro"/>
</dbReference>
<dbReference type="CDD" id="cd20267">
    <property type="entry name" value="Complex1_LYR_LYRM7"/>
    <property type="match status" value="1"/>
</dbReference>
<keyword evidence="3" id="KW-0809">Transit peptide</keyword>
<gene>
    <name evidence="7" type="ORF">LACBIDRAFT_315985</name>
</gene>
<reference evidence="7 8" key="1">
    <citation type="journal article" date="2008" name="Nature">
        <title>The genome of Laccaria bicolor provides insights into mycorrhizal symbiosis.</title>
        <authorList>
            <person name="Martin F."/>
            <person name="Aerts A."/>
            <person name="Ahren D."/>
            <person name="Brun A."/>
            <person name="Danchin E.G.J."/>
            <person name="Duchaussoy F."/>
            <person name="Gibon J."/>
            <person name="Kohler A."/>
            <person name="Lindquist E."/>
            <person name="Pereda V."/>
            <person name="Salamov A."/>
            <person name="Shapiro H.J."/>
            <person name="Wuyts J."/>
            <person name="Blaudez D."/>
            <person name="Buee M."/>
            <person name="Brokstein P."/>
            <person name="Canbaeck B."/>
            <person name="Cohen D."/>
            <person name="Courty P.E."/>
            <person name="Coutinho P.M."/>
            <person name="Delaruelle C."/>
            <person name="Detter J.C."/>
            <person name="Deveau A."/>
            <person name="DiFazio S."/>
            <person name="Duplessis S."/>
            <person name="Fraissinet-Tachet L."/>
            <person name="Lucic E."/>
            <person name="Frey-Klett P."/>
            <person name="Fourrey C."/>
            <person name="Feussner I."/>
            <person name="Gay G."/>
            <person name="Grimwood J."/>
            <person name="Hoegger P.J."/>
            <person name="Jain P."/>
            <person name="Kilaru S."/>
            <person name="Labbe J."/>
            <person name="Lin Y.C."/>
            <person name="Legue V."/>
            <person name="Le Tacon F."/>
            <person name="Marmeisse R."/>
            <person name="Melayah D."/>
            <person name="Montanini B."/>
            <person name="Muratet M."/>
            <person name="Nehls U."/>
            <person name="Niculita-Hirzel H."/>
            <person name="Oudot-Le Secq M.P."/>
            <person name="Peter M."/>
            <person name="Quesneville H."/>
            <person name="Rajashekar B."/>
            <person name="Reich M."/>
            <person name="Rouhier N."/>
            <person name="Schmutz J."/>
            <person name="Yin T."/>
            <person name="Chalot M."/>
            <person name="Henrissat B."/>
            <person name="Kuees U."/>
            <person name="Lucas S."/>
            <person name="Van de Peer Y."/>
            <person name="Podila G.K."/>
            <person name="Polle A."/>
            <person name="Pukkila P.J."/>
            <person name="Richardson P.M."/>
            <person name="Rouze P."/>
            <person name="Sanders I.R."/>
            <person name="Stajich J.E."/>
            <person name="Tunlid A."/>
            <person name="Tuskan G."/>
            <person name="Grigoriev I.V."/>
        </authorList>
    </citation>
    <scope>NUCLEOTIDE SEQUENCE [LARGE SCALE GENOMIC DNA]</scope>
    <source>
        <strain evidence="8">S238N-H82 / ATCC MYA-4686</strain>
    </source>
</reference>
<dbReference type="STRING" id="486041.B0D3M8"/>
<feature type="region of interest" description="Disordered" evidence="5">
    <location>
        <begin position="119"/>
        <end position="168"/>
    </location>
</feature>
<dbReference type="GeneID" id="6074145"/>
<dbReference type="KEGG" id="lbc:LACBIDRAFT_315985"/>
<dbReference type="InterPro" id="IPR045298">
    <property type="entry name" value="Complex1_LYR_LYRM7"/>
</dbReference>
<evidence type="ECO:0000313" key="7">
    <source>
        <dbReference type="EMBL" id="EDR11300.1"/>
    </source>
</evidence>
<dbReference type="Proteomes" id="UP000001194">
    <property type="component" value="Unassembled WGS sequence"/>
</dbReference>
<feature type="compositionally biased region" description="Acidic residues" evidence="5">
    <location>
        <begin position="285"/>
        <end position="294"/>
    </location>
</feature>
<feature type="compositionally biased region" description="Basic residues" evidence="5">
    <location>
        <begin position="269"/>
        <end position="278"/>
    </location>
</feature>
<evidence type="ECO:0000256" key="5">
    <source>
        <dbReference type="SAM" id="MobiDB-lite"/>
    </source>
</evidence>
<evidence type="ECO:0000256" key="4">
    <source>
        <dbReference type="ARBA" id="ARBA00023128"/>
    </source>
</evidence>
<evidence type="ECO:0000256" key="3">
    <source>
        <dbReference type="ARBA" id="ARBA00022946"/>
    </source>
</evidence>
<proteinExistence type="inferred from homology"/>
<evidence type="ECO:0000313" key="8">
    <source>
        <dbReference type="Proteomes" id="UP000001194"/>
    </source>
</evidence>
<organism evidence="8">
    <name type="scientific">Laccaria bicolor (strain S238N-H82 / ATCC MYA-4686)</name>
    <name type="common">Bicoloured deceiver</name>
    <name type="synonym">Laccaria laccata var. bicolor</name>
    <dbReference type="NCBI Taxonomy" id="486041"/>
    <lineage>
        <taxon>Eukaryota</taxon>
        <taxon>Fungi</taxon>
        <taxon>Dikarya</taxon>
        <taxon>Basidiomycota</taxon>
        <taxon>Agaricomycotina</taxon>
        <taxon>Agaricomycetes</taxon>
        <taxon>Agaricomycetidae</taxon>
        <taxon>Agaricales</taxon>
        <taxon>Agaricineae</taxon>
        <taxon>Hydnangiaceae</taxon>
        <taxon>Laccaria</taxon>
    </lineage>
</organism>
<dbReference type="InterPro" id="IPR045853">
    <property type="entry name" value="Pep_chain_release_fac_I_sf"/>
</dbReference>
<dbReference type="InterPro" id="IPR052405">
    <property type="entry name" value="Mito_Transl_Release_Factor"/>
</dbReference>
<comment type="similarity">
    <text evidence="2">Belongs to the prokaryotic/mitochondrial release factor family.</text>
</comment>
<keyword evidence="8" id="KW-1185">Reference proteome</keyword>
<feature type="region of interest" description="Disordered" evidence="5">
    <location>
        <begin position="249"/>
        <end position="294"/>
    </location>
</feature>
<dbReference type="HOGENOM" id="CLU_1015846_0_0_1"/>
<dbReference type="OrthoDB" id="277888at2759"/>
<keyword evidence="4" id="KW-0496">Mitochondrion</keyword>
<evidence type="ECO:0000256" key="2">
    <source>
        <dbReference type="ARBA" id="ARBA00010835"/>
    </source>
</evidence>